<evidence type="ECO:0000313" key="7">
    <source>
        <dbReference type="EMBL" id="PRH81708.1"/>
    </source>
</evidence>
<evidence type="ECO:0000256" key="1">
    <source>
        <dbReference type="ARBA" id="ARBA00004651"/>
    </source>
</evidence>
<evidence type="ECO:0000256" key="2">
    <source>
        <dbReference type="ARBA" id="ARBA00022475"/>
    </source>
</evidence>
<evidence type="ECO:0000256" key="6">
    <source>
        <dbReference type="SAM" id="Phobius"/>
    </source>
</evidence>
<keyword evidence="8" id="KW-1185">Reference proteome</keyword>
<keyword evidence="2" id="KW-1003">Cell membrane</keyword>
<feature type="transmembrane region" description="Helical" evidence="6">
    <location>
        <begin position="114"/>
        <end position="133"/>
    </location>
</feature>
<comment type="caution">
    <text evidence="7">The sequence shown here is derived from an EMBL/GenBank/DDBJ whole genome shotgun (WGS) entry which is preliminary data.</text>
</comment>
<organism evidence="7 8">
    <name type="scientific">Arenimonas caeni</name>
    <dbReference type="NCBI Taxonomy" id="2058085"/>
    <lineage>
        <taxon>Bacteria</taxon>
        <taxon>Pseudomonadati</taxon>
        <taxon>Pseudomonadota</taxon>
        <taxon>Gammaproteobacteria</taxon>
        <taxon>Lysobacterales</taxon>
        <taxon>Lysobacteraceae</taxon>
        <taxon>Arenimonas</taxon>
    </lineage>
</organism>
<feature type="transmembrane region" description="Helical" evidence="6">
    <location>
        <begin position="52"/>
        <end position="74"/>
    </location>
</feature>
<evidence type="ECO:0000256" key="3">
    <source>
        <dbReference type="ARBA" id="ARBA00022692"/>
    </source>
</evidence>
<dbReference type="GO" id="GO:0005886">
    <property type="term" value="C:plasma membrane"/>
    <property type="evidence" value="ECO:0007669"/>
    <property type="project" value="UniProtKB-SubCell"/>
</dbReference>
<keyword evidence="4 6" id="KW-1133">Transmembrane helix</keyword>
<sequence>MLGGCSPGFKDPPVSRIPVAGPRLARKTALAQMVTGMVVAGAAGLMSGPKAAAAAALGAVAIVLGSLLLARALVGGGVHSATGALGRLLLGMVGKWVLVAAVFVLAIGILKLPVLPLIAGLAAAVVASMVAAARAS</sequence>
<evidence type="ECO:0000256" key="4">
    <source>
        <dbReference type="ARBA" id="ARBA00022989"/>
    </source>
</evidence>
<gene>
    <name evidence="7" type="ORF">C6N40_11535</name>
</gene>
<evidence type="ECO:0000256" key="5">
    <source>
        <dbReference type="ARBA" id="ARBA00023136"/>
    </source>
</evidence>
<name>A0A2P6M6T4_9GAMM</name>
<dbReference type="InterPro" id="IPR005598">
    <property type="entry name" value="ATP_synth_I"/>
</dbReference>
<dbReference type="OrthoDB" id="9973539at2"/>
<keyword evidence="5 6" id="KW-0472">Membrane</keyword>
<accession>A0A2P6M6T4</accession>
<protein>
    <recommendedName>
        <fullName evidence="9">ATP synthase subunit I</fullName>
    </recommendedName>
</protein>
<dbReference type="AlphaFoldDB" id="A0A2P6M6T4"/>
<reference evidence="7 8" key="1">
    <citation type="submission" date="2018-03" db="EMBL/GenBank/DDBJ databases">
        <title>Arenimonas caeni sp. nov., isolated from activated sludge.</title>
        <authorList>
            <person name="Liu H."/>
        </authorList>
    </citation>
    <scope>NUCLEOTIDE SEQUENCE [LARGE SCALE GENOMIC DNA]</scope>
    <source>
        <strain evidence="8">z29</strain>
    </source>
</reference>
<keyword evidence="3 6" id="KW-0812">Transmembrane</keyword>
<evidence type="ECO:0000313" key="8">
    <source>
        <dbReference type="Proteomes" id="UP000241736"/>
    </source>
</evidence>
<evidence type="ECO:0008006" key="9">
    <source>
        <dbReference type="Google" id="ProtNLM"/>
    </source>
</evidence>
<proteinExistence type="predicted"/>
<feature type="transmembrane region" description="Helical" evidence="6">
    <location>
        <begin position="86"/>
        <end position="108"/>
    </location>
</feature>
<dbReference type="EMBL" id="PVLF01000019">
    <property type="protein sequence ID" value="PRH81708.1"/>
    <property type="molecule type" value="Genomic_DNA"/>
</dbReference>
<comment type="subcellular location">
    <subcellularLocation>
        <location evidence="1">Cell membrane</location>
        <topology evidence="1">Multi-pass membrane protein</topology>
    </subcellularLocation>
</comment>
<dbReference type="Pfam" id="PF03899">
    <property type="entry name" value="ATP-synt_I"/>
    <property type="match status" value="1"/>
</dbReference>
<dbReference type="Proteomes" id="UP000241736">
    <property type="component" value="Unassembled WGS sequence"/>
</dbReference>